<keyword evidence="1" id="KW-0732">Signal</keyword>
<gene>
    <name evidence="2" type="ORF">C802_03580</name>
    <name evidence="3" type="ORF">E5339_12275</name>
</gene>
<feature type="chain" id="PRO_5044738322" description="DUF4374 domain-containing protein" evidence="1">
    <location>
        <begin position="21"/>
        <end position="409"/>
    </location>
</feature>
<dbReference type="OrthoDB" id="1404180at2"/>
<dbReference type="InterPro" id="IPR015943">
    <property type="entry name" value="WD40/YVTN_repeat-like_dom_sf"/>
</dbReference>
<dbReference type="GeneID" id="82154200"/>
<name>R9HZN7_9BACT</name>
<proteinExistence type="predicted"/>
<dbReference type="AlphaFoldDB" id="R9HZN7"/>
<evidence type="ECO:0000313" key="4">
    <source>
        <dbReference type="Proteomes" id="UP000014200"/>
    </source>
</evidence>
<dbReference type="HOGENOM" id="CLU_055276_1_0_10"/>
<keyword evidence="4" id="KW-1185">Reference proteome</keyword>
<evidence type="ECO:0000256" key="1">
    <source>
        <dbReference type="SAM" id="SignalP"/>
    </source>
</evidence>
<protein>
    <recommendedName>
        <fullName evidence="6">DUF4374 domain-containing protein</fullName>
    </recommendedName>
</protein>
<evidence type="ECO:0000313" key="5">
    <source>
        <dbReference type="Proteomes" id="UP000310760"/>
    </source>
</evidence>
<reference evidence="3 5" key="2">
    <citation type="submission" date="2019-04" db="EMBL/GenBank/DDBJ databases">
        <title>Microbes associate with the intestines of laboratory mice.</title>
        <authorList>
            <person name="Navarre W."/>
            <person name="Wong E."/>
            <person name="Huang K."/>
            <person name="Tropini C."/>
            <person name="Ng K."/>
            <person name="Yu B."/>
        </authorList>
    </citation>
    <scope>NUCLEOTIDE SEQUENCE [LARGE SCALE GENOMIC DNA]</scope>
    <source>
        <strain evidence="3 5">NM22_B1</strain>
    </source>
</reference>
<dbReference type="EMBL" id="SRYJ01000026">
    <property type="protein sequence ID" value="TGY69624.1"/>
    <property type="molecule type" value="Genomic_DNA"/>
</dbReference>
<dbReference type="STRING" id="1235788.C802_03580"/>
<evidence type="ECO:0008006" key="6">
    <source>
        <dbReference type="Google" id="ProtNLM"/>
    </source>
</evidence>
<accession>R9HZN7</accession>
<organism evidence="2 4">
    <name type="scientific">Phocaeicola sartorii</name>
    <dbReference type="NCBI Taxonomy" id="671267"/>
    <lineage>
        <taxon>Bacteria</taxon>
        <taxon>Pseudomonadati</taxon>
        <taxon>Bacteroidota</taxon>
        <taxon>Bacteroidia</taxon>
        <taxon>Bacteroidales</taxon>
        <taxon>Bacteroidaceae</taxon>
        <taxon>Phocaeicola</taxon>
    </lineage>
</organism>
<dbReference type="PATRIC" id="fig|1235788.3.peg.3666"/>
<evidence type="ECO:0000313" key="2">
    <source>
        <dbReference type="EMBL" id="EOS09467.1"/>
    </source>
</evidence>
<dbReference type="Gene3D" id="2.130.10.10">
    <property type="entry name" value="YVTN repeat-like/Quinoprotein amine dehydrogenase"/>
    <property type="match status" value="1"/>
</dbReference>
<dbReference type="RefSeq" id="WP_016277857.1">
    <property type="nucleotide sequence ID" value="NZ_CAJUNV010000006.1"/>
</dbReference>
<dbReference type="EMBL" id="ASSP01000022">
    <property type="protein sequence ID" value="EOS09467.1"/>
    <property type="molecule type" value="Genomic_DNA"/>
</dbReference>
<sequence>MRTVFKSWQLIAMSVMMVFATSCEKNNGDDPSPGKVLGGEGNILIATTVKNPDGQSGQSYVQQMPELSGTLSMSKGIQTGFGTPISIVGNDVFVFPEFGGKGTQTIIRYARSQKGLEKAAEMQIIPDSNPSNLTQVSAEKAYIPTYVLGRIMIVNPKTLEKKGEIDLKQYAHHDASPEPAHGILREGLYYLPLNQLAENWMPYADYRQVDVVIIDTKTDQVVKVISEKTSGLCFPTRPFLKEMIFTNEQNDIYIACAGYFGYDPTYLKNGFVCIPAGKQEFDETQTWDISGTSIEGSAYKAASVFNCKYIGHGKVAAYAGIVELNGNNPYTARNAMAVLIDLNSRTIKKIEGIPYTDGYSVAIEYHNGEVFFAAYGVDASGIFAYNPITGKVRQALSASGNIAYMHFFN</sequence>
<dbReference type="PROSITE" id="PS51257">
    <property type="entry name" value="PROKAR_LIPOPROTEIN"/>
    <property type="match status" value="1"/>
</dbReference>
<evidence type="ECO:0000313" key="3">
    <source>
        <dbReference type="EMBL" id="TGY69624.1"/>
    </source>
</evidence>
<dbReference type="Proteomes" id="UP000014200">
    <property type="component" value="Unassembled WGS sequence"/>
</dbReference>
<comment type="caution">
    <text evidence="2">The sequence shown here is derived from an EMBL/GenBank/DDBJ whole genome shotgun (WGS) entry which is preliminary data.</text>
</comment>
<feature type="signal peptide" evidence="1">
    <location>
        <begin position="1"/>
        <end position="20"/>
    </location>
</feature>
<reference evidence="2 4" key="1">
    <citation type="submission" date="2013-04" db="EMBL/GenBank/DDBJ databases">
        <title>The Genome Sequence of Bacteroides massiliensis dnLKV3.</title>
        <authorList>
            <consortium name="The Broad Institute Genomics Platform"/>
            <consortium name="The Broad Institute Genome Sequencing Center for Infectious Disease"/>
            <person name="Earl A."/>
            <person name="Xavier R."/>
            <person name="Kuhn K."/>
            <person name="Stappenbeck T."/>
            <person name="Walker B."/>
            <person name="Young S."/>
            <person name="Zeng Q."/>
            <person name="Gargeya S."/>
            <person name="Fitzgerald M."/>
            <person name="Haas B."/>
            <person name="Abouelleil A."/>
            <person name="Allen A.W."/>
            <person name="Alvarado L."/>
            <person name="Arachchi H.M."/>
            <person name="Berlin A.M."/>
            <person name="Chapman S.B."/>
            <person name="Gainer-Dewar J."/>
            <person name="Goldberg J."/>
            <person name="Griggs A."/>
            <person name="Gujja S."/>
            <person name="Hansen M."/>
            <person name="Howarth C."/>
            <person name="Imamovic A."/>
            <person name="Ireland A."/>
            <person name="Larimer J."/>
            <person name="McCowan C."/>
            <person name="Murphy C."/>
            <person name="Pearson M."/>
            <person name="Poon T.W."/>
            <person name="Priest M."/>
            <person name="Roberts A."/>
            <person name="Saif S."/>
            <person name="Shea T."/>
            <person name="Sisk P."/>
            <person name="Sykes S."/>
            <person name="Wortman J."/>
            <person name="Nusbaum C."/>
            <person name="Birren B."/>
        </authorList>
    </citation>
    <scope>NUCLEOTIDE SEQUENCE [LARGE SCALE GENOMIC DNA]</scope>
    <source>
        <strain evidence="2">DnLKV3</strain>
        <strain evidence="4">dnLKV3</strain>
    </source>
</reference>
<dbReference type="Proteomes" id="UP000310760">
    <property type="component" value="Unassembled WGS sequence"/>
</dbReference>